<dbReference type="GO" id="GO:0009982">
    <property type="term" value="F:pseudouridine synthase activity"/>
    <property type="evidence" value="ECO:0007669"/>
    <property type="project" value="InterPro"/>
</dbReference>
<dbReference type="InParanoid" id="A0A1Y1YYT0"/>
<proteinExistence type="inferred from homology"/>
<dbReference type="PANTHER" id="PTHR21600">
    <property type="entry name" value="MITOCHONDRIAL RNA PSEUDOURIDINE SYNTHASE"/>
    <property type="match status" value="1"/>
</dbReference>
<organism evidence="2 3">
    <name type="scientific">Basidiobolus meristosporus CBS 931.73</name>
    <dbReference type="NCBI Taxonomy" id="1314790"/>
    <lineage>
        <taxon>Eukaryota</taxon>
        <taxon>Fungi</taxon>
        <taxon>Fungi incertae sedis</taxon>
        <taxon>Zoopagomycota</taxon>
        <taxon>Entomophthoromycotina</taxon>
        <taxon>Basidiobolomycetes</taxon>
        <taxon>Basidiobolales</taxon>
        <taxon>Basidiobolaceae</taxon>
        <taxon>Basidiobolus</taxon>
    </lineage>
</organism>
<dbReference type="InterPro" id="IPR020103">
    <property type="entry name" value="PsdUridine_synth_cat_dom_sf"/>
</dbReference>
<dbReference type="GO" id="GO:0000455">
    <property type="term" value="P:enzyme-directed rRNA pseudouridine synthesis"/>
    <property type="evidence" value="ECO:0007669"/>
    <property type="project" value="TreeGrafter"/>
</dbReference>
<sequence>MKLSPQTGRKHQLRIHCAQFLQTPILGDVKYGPIGQGHTLTTLGYHVGTLFLHMHKLTIPVSNEDQPSPLIVEAPLPKHFLHILNHHFGDLNKSPHIKQFLSPD</sequence>
<dbReference type="PANTHER" id="PTHR21600:SF87">
    <property type="entry name" value="RNA PSEUDOURIDYLATE SYNTHASE DOMAIN-CONTAINING PROTEIN 1"/>
    <property type="match status" value="1"/>
</dbReference>
<protein>
    <recommendedName>
        <fullName evidence="4">Pseudouridine synthase RsuA/RluA-like domain-containing protein</fullName>
    </recommendedName>
</protein>
<comment type="caution">
    <text evidence="2">The sequence shown here is derived from an EMBL/GenBank/DDBJ whole genome shotgun (WGS) entry which is preliminary data.</text>
</comment>
<dbReference type="InterPro" id="IPR050188">
    <property type="entry name" value="RluA_PseudoU_synthase"/>
</dbReference>
<evidence type="ECO:0000313" key="3">
    <source>
        <dbReference type="Proteomes" id="UP000193498"/>
    </source>
</evidence>
<dbReference type="OrthoDB" id="428658at2759"/>
<evidence type="ECO:0000256" key="1">
    <source>
        <dbReference type="ARBA" id="ARBA00010876"/>
    </source>
</evidence>
<dbReference type="GO" id="GO:0003723">
    <property type="term" value="F:RNA binding"/>
    <property type="evidence" value="ECO:0007669"/>
    <property type="project" value="InterPro"/>
</dbReference>
<dbReference type="STRING" id="1314790.A0A1Y1YYT0"/>
<dbReference type="Proteomes" id="UP000193498">
    <property type="component" value="Unassembled WGS sequence"/>
</dbReference>
<dbReference type="EMBL" id="MCFE01000051">
    <property type="protein sequence ID" value="ORY03024.1"/>
    <property type="molecule type" value="Genomic_DNA"/>
</dbReference>
<evidence type="ECO:0008006" key="4">
    <source>
        <dbReference type="Google" id="ProtNLM"/>
    </source>
</evidence>
<dbReference type="AlphaFoldDB" id="A0A1Y1YYT0"/>
<comment type="similarity">
    <text evidence="1">Belongs to the pseudouridine synthase RluA family.</text>
</comment>
<keyword evidence="3" id="KW-1185">Reference proteome</keyword>
<dbReference type="SUPFAM" id="SSF55120">
    <property type="entry name" value="Pseudouridine synthase"/>
    <property type="match status" value="1"/>
</dbReference>
<evidence type="ECO:0000313" key="2">
    <source>
        <dbReference type="EMBL" id="ORY03024.1"/>
    </source>
</evidence>
<reference evidence="2 3" key="1">
    <citation type="submission" date="2016-07" db="EMBL/GenBank/DDBJ databases">
        <title>Pervasive Adenine N6-methylation of Active Genes in Fungi.</title>
        <authorList>
            <consortium name="DOE Joint Genome Institute"/>
            <person name="Mondo S.J."/>
            <person name="Dannebaum R.O."/>
            <person name="Kuo R.C."/>
            <person name="Labutti K."/>
            <person name="Haridas S."/>
            <person name="Kuo A."/>
            <person name="Salamov A."/>
            <person name="Ahrendt S.R."/>
            <person name="Lipzen A."/>
            <person name="Sullivan W."/>
            <person name="Andreopoulos W.B."/>
            <person name="Clum A."/>
            <person name="Lindquist E."/>
            <person name="Daum C."/>
            <person name="Ramamoorthy G.K."/>
            <person name="Gryganskyi A."/>
            <person name="Culley D."/>
            <person name="Magnuson J.K."/>
            <person name="James T.Y."/>
            <person name="O'Malley M.A."/>
            <person name="Stajich J.E."/>
            <person name="Spatafora J.W."/>
            <person name="Visel A."/>
            <person name="Grigoriev I.V."/>
        </authorList>
    </citation>
    <scope>NUCLEOTIDE SEQUENCE [LARGE SCALE GENOMIC DNA]</scope>
    <source>
        <strain evidence="2 3">CBS 931.73</strain>
    </source>
</reference>
<dbReference type="Gene3D" id="3.30.2350.10">
    <property type="entry name" value="Pseudouridine synthase"/>
    <property type="match status" value="1"/>
</dbReference>
<accession>A0A1Y1YYT0</accession>
<name>A0A1Y1YYT0_9FUNG</name>
<gene>
    <name evidence="2" type="ORF">K493DRAFT_405125</name>
</gene>